<reference evidence="1 2" key="1">
    <citation type="submission" date="2020-10" db="EMBL/GenBank/DDBJ databases">
        <title>Plant Genome Project.</title>
        <authorList>
            <person name="Zhang R.-G."/>
        </authorList>
    </citation>
    <scope>NUCLEOTIDE SEQUENCE [LARGE SCALE GENOMIC DNA]</scope>
    <source>
        <strain evidence="1">FAFU-HL-1</strain>
        <tissue evidence="1">Leaf</tissue>
    </source>
</reference>
<keyword evidence="2" id="KW-1185">Reference proteome</keyword>
<protein>
    <submittedName>
        <fullName evidence="1">Uncharacterized protein</fullName>
    </submittedName>
</protein>
<gene>
    <name evidence="1" type="ORF">SADUNF_Sadunf04G0032200</name>
</gene>
<sequence length="72" mass="8455">MEAEKMCPVLKMKDVINGDRFYTMIKDTSLSYNHDIPKKCYPLARSTFCYSFDIISISRTRVKQKTKRARGK</sequence>
<accession>A0A835N091</accession>
<dbReference type="Proteomes" id="UP000657918">
    <property type="component" value="Chromosome 4"/>
</dbReference>
<dbReference type="EMBL" id="JADGMS010000004">
    <property type="protein sequence ID" value="KAF9683614.1"/>
    <property type="molecule type" value="Genomic_DNA"/>
</dbReference>
<organism evidence="1 2">
    <name type="scientific">Salix dunnii</name>
    <dbReference type="NCBI Taxonomy" id="1413687"/>
    <lineage>
        <taxon>Eukaryota</taxon>
        <taxon>Viridiplantae</taxon>
        <taxon>Streptophyta</taxon>
        <taxon>Embryophyta</taxon>
        <taxon>Tracheophyta</taxon>
        <taxon>Spermatophyta</taxon>
        <taxon>Magnoliopsida</taxon>
        <taxon>eudicotyledons</taxon>
        <taxon>Gunneridae</taxon>
        <taxon>Pentapetalae</taxon>
        <taxon>rosids</taxon>
        <taxon>fabids</taxon>
        <taxon>Malpighiales</taxon>
        <taxon>Salicaceae</taxon>
        <taxon>Saliceae</taxon>
        <taxon>Salix</taxon>
    </lineage>
</organism>
<evidence type="ECO:0000313" key="2">
    <source>
        <dbReference type="Proteomes" id="UP000657918"/>
    </source>
</evidence>
<evidence type="ECO:0000313" key="1">
    <source>
        <dbReference type="EMBL" id="KAF9683614.1"/>
    </source>
</evidence>
<comment type="caution">
    <text evidence="1">The sequence shown here is derived from an EMBL/GenBank/DDBJ whole genome shotgun (WGS) entry which is preliminary data.</text>
</comment>
<dbReference type="AlphaFoldDB" id="A0A835N091"/>
<proteinExistence type="predicted"/>
<name>A0A835N091_9ROSI</name>